<dbReference type="RefSeq" id="WP_143921495.1">
    <property type="nucleotide sequence ID" value="NZ_VLTK01000003.1"/>
</dbReference>
<evidence type="ECO:0000313" key="2">
    <source>
        <dbReference type="EMBL" id="TSI17577.1"/>
    </source>
</evidence>
<organism evidence="2 3">
    <name type="scientific">Brevibacterium aurantiacum</name>
    <dbReference type="NCBI Taxonomy" id="273384"/>
    <lineage>
        <taxon>Bacteria</taxon>
        <taxon>Bacillati</taxon>
        <taxon>Actinomycetota</taxon>
        <taxon>Actinomycetes</taxon>
        <taxon>Micrococcales</taxon>
        <taxon>Brevibacteriaceae</taxon>
        <taxon>Brevibacterium</taxon>
    </lineage>
</organism>
<feature type="coiled-coil region" evidence="1">
    <location>
        <begin position="13"/>
        <end position="43"/>
    </location>
</feature>
<name>A0A556CJG9_BREAU</name>
<evidence type="ECO:0000313" key="3">
    <source>
        <dbReference type="Proteomes" id="UP000316406"/>
    </source>
</evidence>
<gene>
    <name evidence="2" type="ORF">FO013_05010</name>
</gene>
<comment type="caution">
    <text evidence="2">The sequence shown here is derived from an EMBL/GenBank/DDBJ whole genome shotgun (WGS) entry which is preliminary data.</text>
</comment>
<dbReference type="Proteomes" id="UP000316406">
    <property type="component" value="Unassembled WGS sequence"/>
</dbReference>
<reference evidence="2 3" key="1">
    <citation type="submission" date="2019-07" db="EMBL/GenBank/DDBJ databases">
        <title>Draft genome sequence of Brevibacterium aurantiacum XU54 isolated from Xinjiang China.</title>
        <authorList>
            <person name="Xu X."/>
        </authorList>
    </citation>
    <scope>NUCLEOTIDE SEQUENCE [LARGE SCALE GENOMIC DNA]</scope>
    <source>
        <strain evidence="2 3">XU54</strain>
    </source>
</reference>
<dbReference type="AlphaFoldDB" id="A0A556CJG9"/>
<keyword evidence="1" id="KW-0175">Coiled coil</keyword>
<keyword evidence="3" id="KW-1185">Reference proteome</keyword>
<protein>
    <submittedName>
        <fullName evidence="2">Uncharacterized protein</fullName>
    </submittedName>
</protein>
<proteinExistence type="predicted"/>
<dbReference type="EMBL" id="VLTK01000003">
    <property type="protein sequence ID" value="TSI17577.1"/>
    <property type="molecule type" value="Genomic_DNA"/>
</dbReference>
<evidence type="ECO:0000256" key="1">
    <source>
        <dbReference type="SAM" id="Coils"/>
    </source>
</evidence>
<dbReference type="OrthoDB" id="4942058at2"/>
<sequence length="164" mass="19201">MSRINDYIAPDQIDELRRRARTADDLKREYLEAKEELDEYVTTILERGPHGTQRAIAEELEFTREWLRRTGRRYYRSIIRRTQDGRKLISMPANNVTADRDYEIRDKDVNTEVVARVTGQELLDARREQLDAYKMSGTQRNNIAVVDVSHLIAGRGHPQRESLS</sequence>
<accession>A0A556CJG9</accession>